<accession>A0ABS7WU42</accession>
<sequence>KMKKTIFLSIFASFLLANNYAVENSDLTINSKKVATIVIGSEFKIIKKGDKTSKISLQGYRPKGSKIIYDTLGVLSTSVILDNNKSVKVLGTKLDEYENEWEIVSLEAFIDNSKITNNDVISVGKELFEERCGVCHALHSYDEFSKNVWPSTIKSMQDNSGLDENEYYQVVKYLQRVAPSDDE</sequence>
<name>A0ABS7WU42_9BACT</name>
<protein>
    <recommendedName>
        <fullName evidence="4">Cytochrome C</fullName>
    </recommendedName>
</protein>
<organism evidence="2 3">
    <name type="scientific">Campylobacter canadensis</name>
    <dbReference type="NCBI Taxonomy" id="449520"/>
    <lineage>
        <taxon>Bacteria</taxon>
        <taxon>Pseudomonadati</taxon>
        <taxon>Campylobacterota</taxon>
        <taxon>Epsilonproteobacteria</taxon>
        <taxon>Campylobacterales</taxon>
        <taxon>Campylobacteraceae</taxon>
        <taxon>Campylobacter</taxon>
    </lineage>
</organism>
<dbReference type="EMBL" id="JACGBB010000016">
    <property type="protein sequence ID" value="MBZ7987847.1"/>
    <property type="molecule type" value="Genomic_DNA"/>
</dbReference>
<reference evidence="2 3" key="1">
    <citation type="submission" date="2020-07" db="EMBL/GenBank/DDBJ databases">
        <title>Transfer of Campylobacter canadensis to the novel genus Avispirillum gen. nov., that also includes two novel species recovered from migratory waterfowl: Avispirillum anseris sp. nov. and Avispirillum brantae sp. nov.</title>
        <authorList>
            <person name="Miller W.G."/>
            <person name="Chapman M.H."/>
            <person name="Yee E."/>
            <person name="Inglis G.D."/>
        </authorList>
    </citation>
    <scope>NUCLEOTIDE SEQUENCE [LARGE SCALE GENOMIC DNA]</scope>
    <source>
        <strain evidence="2 3">L283</strain>
    </source>
</reference>
<evidence type="ECO:0000313" key="3">
    <source>
        <dbReference type="Proteomes" id="UP000786183"/>
    </source>
</evidence>
<dbReference type="RefSeq" id="WP_224325482.1">
    <property type="nucleotide sequence ID" value="NZ_JACGBB010000016.1"/>
</dbReference>
<dbReference type="Proteomes" id="UP000786183">
    <property type="component" value="Unassembled WGS sequence"/>
</dbReference>
<dbReference type="SUPFAM" id="SSF46626">
    <property type="entry name" value="Cytochrome c"/>
    <property type="match status" value="1"/>
</dbReference>
<evidence type="ECO:0000313" key="2">
    <source>
        <dbReference type="EMBL" id="MBZ7987847.1"/>
    </source>
</evidence>
<evidence type="ECO:0000256" key="1">
    <source>
        <dbReference type="SAM" id="SignalP"/>
    </source>
</evidence>
<feature type="chain" id="PRO_5046583343" description="Cytochrome C" evidence="1">
    <location>
        <begin position="18"/>
        <end position="183"/>
    </location>
</feature>
<gene>
    <name evidence="2" type="ORF">AVCANL283_07045</name>
</gene>
<feature type="signal peptide" evidence="1">
    <location>
        <begin position="1"/>
        <end position="17"/>
    </location>
</feature>
<keyword evidence="3" id="KW-1185">Reference proteome</keyword>
<dbReference type="Gene3D" id="1.10.760.10">
    <property type="entry name" value="Cytochrome c-like domain"/>
    <property type="match status" value="1"/>
</dbReference>
<proteinExistence type="predicted"/>
<keyword evidence="1" id="KW-0732">Signal</keyword>
<feature type="non-terminal residue" evidence="2">
    <location>
        <position position="1"/>
    </location>
</feature>
<comment type="caution">
    <text evidence="2">The sequence shown here is derived from an EMBL/GenBank/DDBJ whole genome shotgun (WGS) entry which is preliminary data.</text>
</comment>
<dbReference type="InterPro" id="IPR036909">
    <property type="entry name" value="Cyt_c-like_dom_sf"/>
</dbReference>
<evidence type="ECO:0008006" key="4">
    <source>
        <dbReference type="Google" id="ProtNLM"/>
    </source>
</evidence>